<accession>A0A3Q3IGW4</accession>
<dbReference type="Ensembl" id="ENSMALT00000003742.1">
    <property type="protein sequence ID" value="ENSMALP00000003648.1"/>
    <property type="gene ID" value="ENSMALG00000002661.1"/>
</dbReference>
<dbReference type="Pfam" id="PF00129">
    <property type="entry name" value="MHC_I"/>
    <property type="match status" value="1"/>
</dbReference>
<proteinExistence type="predicted"/>
<reference evidence="4" key="2">
    <citation type="submission" date="2025-09" db="UniProtKB">
        <authorList>
            <consortium name="Ensembl"/>
        </authorList>
    </citation>
    <scope>IDENTIFICATION</scope>
</reference>
<organism evidence="4 5">
    <name type="scientific">Monopterus albus</name>
    <name type="common">Swamp eel</name>
    <dbReference type="NCBI Taxonomy" id="43700"/>
    <lineage>
        <taxon>Eukaryota</taxon>
        <taxon>Metazoa</taxon>
        <taxon>Chordata</taxon>
        <taxon>Craniata</taxon>
        <taxon>Vertebrata</taxon>
        <taxon>Euteleostomi</taxon>
        <taxon>Actinopterygii</taxon>
        <taxon>Neopterygii</taxon>
        <taxon>Teleostei</taxon>
        <taxon>Neoteleostei</taxon>
        <taxon>Acanthomorphata</taxon>
        <taxon>Anabantaria</taxon>
        <taxon>Synbranchiformes</taxon>
        <taxon>Synbranchidae</taxon>
        <taxon>Monopterus</taxon>
    </lineage>
</organism>
<feature type="signal peptide" evidence="2">
    <location>
        <begin position="1"/>
        <end position="29"/>
    </location>
</feature>
<keyword evidence="2" id="KW-0732">Signal</keyword>
<keyword evidence="1" id="KW-0325">Glycoprotein</keyword>
<dbReference type="SUPFAM" id="SSF54452">
    <property type="entry name" value="MHC antigen-recognition domain"/>
    <property type="match status" value="1"/>
</dbReference>
<reference evidence="4" key="1">
    <citation type="submission" date="2025-08" db="UniProtKB">
        <authorList>
            <consortium name="Ensembl"/>
        </authorList>
    </citation>
    <scope>IDENTIFICATION</scope>
</reference>
<sequence>MQQQRRQHSLLHPHMPCLFVLLCLFPALSLHYMTHSLKYFYTASSQVPNFPEFVVVGLVDDVQMVYYDSNTRKAEAKQDWMKERNTENLAIHLIYFKILYFH</sequence>
<dbReference type="Gene3D" id="3.30.500.10">
    <property type="entry name" value="MHC class I-like antigen recognition-like"/>
    <property type="match status" value="1"/>
</dbReference>
<dbReference type="STRING" id="43700.ENSMALP00000003648"/>
<dbReference type="PANTHER" id="PTHR16675">
    <property type="entry name" value="MHC CLASS I-RELATED"/>
    <property type="match status" value="1"/>
</dbReference>
<protein>
    <recommendedName>
        <fullName evidence="3">MHC class I-like antigen recognition-like domain-containing protein</fullName>
    </recommendedName>
</protein>
<dbReference type="GO" id="GO:0009897">
    <property type="term" value="C:external side of plasma membrane"/>
    <property type="evidence" value="ECO:0007669"/>
    <property type="project" value="TreeGrafter"/>
</dbReference>
<evidence type="ECO:0000256" key="1">
    <source>
        <dbReference type="ARBA" id="ARBA00023180"/>
    </source>
</evidence>
<dbReference type="InterPro" id="IPR011161">
    <property type="entry name" value="MHC_I-like_Ag-recog"/>
</dbReference>
<name>A0A3Q3IGW4_MONAL</name>
<feature type="domain" description="MHC class I-like antigen recognition-like" evidence="3">
    <location>
        <begin position="34"/>
        <end position="87"/>
    </location>
</feature>
<evidence type="ECO:0000259" key="3">
    <source>
        <dbReference type="Pfam" id="PF00129"/>
    </source>
</evidence>
<dbReference type="AlphaFoldDB" id="A0A3Q3IGW4"/>
<dbReference type="InterPro" id="IPR037055">
    <property type="entry name" value="MHC_I-like_Ag-recog_sf"/>
</dbReference>
<dbReference type="PANTHER" id="PTHR16675:SF237">
    <property type="entry name" value="MHC CLASS I ANTIGEN TRANSCRIPT VARIANT 1-RELATED"/>
    <property type="match status" value="1"/>
</dbReference>
<feature type="chain" id="PRO_5018688612" description="MHC class I-like antigen recognition-like domain-containing protein" evidence="2">
    <location>
        <begin position="30"/>
        <end position="102"/>
    </location>
</feature>
<evidence type="ECO:0000313" key="4">
    <source>
        <dbReference type="Ensembl" id="ENSMALP00000003648.1"/>
    </source>
</evidence>
<dbReference type="GO" id="GO:0005615">
    <property type="term" value="C:extracellular space"/>
    <property type="evidence" value="ECO:0007669"/>
    <property type="project" value="TreeGrafter"/>
</dbReference>
<dbReference type="GO" id="GO:0006955">
    <property type="term" value="P:immune response"/>
    <property type="evidence" value="ECO:0007669"/>
    <property type="project" value="TreeGrafter"/>
</dbReference>
<dbReference type="InterPro" id="IPR011162">
    <property type="entry name" value="MHC_I/II-like_Ag-recog"/>
</dbReference>
<evidence type="ECO:0000256" key="2">
    <source>
        <dbReference type="SAM" id="SignalP"/>
    </source>
</evidence>
<keyword evidence="5" id="KW-1185">Reference proteome</keyword>
<dbReference type="Proteomes" id="UP000261600">
    <property type="component" value="Unplaced"/>
</dbReference>
<evidence type="ECO:0000313" key="5">
    <source>
        <dbReference type="Proteomes" id="UP000261600"/>
    </source>
</evidence>
<dbReference type="InterPro" id="IPR050208">
    <property type="entry name" value="MHC_class-I_related"/>
</dbReference>